<feature type="signal peptide" evidence="2">
    <location>
        <begin position="1"/>
        <end position="29"/>
    </location>
</feature>
<evidence type="ECO:0000313" key="4">
    <source>
        <dbReference type="EMBL" id="VWB49352.1"/>
    </source>
</evidence>
<dbReference type="AlphaFoldDB" id="A0A9Q9UQ27"/>
<reference evidence="4 5" key="1">
    <citation type="submission" date="2019-09" db="EMBL/GenBank/DDBJ databases">
        <authorList>
            <person name="Depoorter E."/>
        </authorList>
    </citation>
    <scope>NUCLEOTIDE SEQUENCE [LARGE SCALE GENOMIC DNA]</scope>
    <source>
        <strain evidence="4">LMG 24066</strain>
    </source>
</reference>
<dbReference type="PANTHER" id="PTHR35936:SF17">
    <property type="entry name" value="ARGININE-BINDING EXTRACELLULAR PROTEIN ARTP"/>
    <property type="match status" value="1"/>
</dbReference>
<proteinExistence type="predicted"/>
<name>A0A9Q9UQ27_9BURK</name>
<accession>A0A9Q9UQ27</accession>
<sequence>MRRTAFPVVHIARVLAAILIAGHVAAAQAAQAAPFDLSPEQPGRQRGAVNPAVEQALPGGFKFAEANTLTIGIAPNLPPLSTYATDARTVVGFDPDLAQLIADSVGRKLKIVPLAWADWPLALQSGRVDAVISNVTVTEQRKEKFDFSTYRKDQIGFYVKSNSRLVAIREPKDVAGLRVVTDSGTNQEKILLEWNRQNIARGLAPVEIQYYADAAERWVALQSGRVDTIFSVNSMLAYQASLRGDAKLIGTVSGGWPRTADIAITTRKGSGLAGPLTLAINGLIANGSYRKVLGRWSLDAEAVDQSQTNPPGLPRT</sequence>
<dbReference type="CDD" id="cd01004">
    <property type="entry name" value="PBP2_MidA_like"/>
    <property type="match status" value="1"/>
</dbReference>
<dbReference type="Gene3D" id="3.40.190.10">
    <property type="entry name" value="Periplasmic binding protein-like II"/>
    <property type="match status" value="2"/>
</dbReference>
<dbReference type="EMBL" id="CABVPX010000007">
    <property type="protein sequence ID" value="VWB49352.1"/>
    <property type="molecule type" value="Genomic_DNA"/>
</dbReference>
<dbReference type="SMART" id="SM00062">
    <property type="entry name" value="PBPb"/>
    <property type="match status" value="1"/>
</dbReference>
<dbReference type="PANTHER" id="PTHR35936">
    <property type="entry name" value="MEMBRANE-BOUND LYTIC MUREIN TRANSGLYCOSYLASE F"/>
    <property type="match status" value="1"/>
</dbReference>
<evidence type="ECO:0000313" key="5">
    <source>
        <dbReference type="Proteomes" id="UP000494172"/>
    </source>
</evidence>
<evidence type="ECO:0000259" key="3">
    <source>
        <dbReference type="SMART" id="SM00062"/>
    </source>
</evidence>
<dbReference type="Pfam" id="PF00497">
    <property type="entry name" value="SBP_bac_3"/>
    <property type="match status" value="1"/>
</dbReference>
<dbReference type="RefSeq" id="WP_174992363.1">
    <property type="nucleotide sequence ID" value="NZ_CABVPX010000007.1"/>
</dbReference>
<keyword evidence="1 2" id="KW-0732">Signal</keyword>
<evidence type="ECO:0000256" key="1">
    <source>
        <dbReference type="ARBA" id="ARBA00022729"/>
    </source>
</evidence>
<organism evidence="4 5">
    <name type="scientific">Burkholderia arboris</name>
    <dbReference type="NCBI Taxonomy" id="488730"/>
    <lineage>
        <taxon>Bacteria</taxon>
        <taxon>Pseudomonadati</taxon>
        <taxon>Pseudomonadota</taxon>
        <taxon>Betaproteobacteria</taxon>
        <taxon>Burkholderiales</taxon>
        <taxon>Burkholderiaceae</taxon>
        <taxon>Burkholderia</taxon>
        <taxon>Burkholderia cepacia complex</taxon>
    </lineage>
</organism>
<gene>
    <name evidence="4" type="ORF">BAR24066_02240</name>
</gene>
<dbReference type="InterPro" id="IPR001638">
    <property type="entry name" value="Solute-binding_3/MltF_N"/>
</dbReference>
<feature type="domain" description="Solute-binding protein family 3/N-terminal" evidence="3">
    <location>
        <begin position="68"/>
        <end position="300"/>
    </location>
</feature>
<feature type="chain" id="PRO_5040180788" evidence="2">
    <location>
        <begin position="30"/>
        <end position="316"/>
    </location>
</feature>
<dbReference type="Proteomes" id="UP000494172">
    <property type="component" value="Unassembled WGS sequence"/>
</dbReference>
<comment type="caution">
    <text evidence="4">The sequence shown here is derived from an EMBL/GenBank/DDBJ whole genome shotgun (WGS) entry which is preliminary data.</text>
</comment>
<evidence type="ECO:0000256" key="2">
    <source>
        <dbReference type="SAM" id="SignalP"/>
    </source>
</evidence>
<dbReference type="SUPFAM" id="SSF53850">
    <property type="entry name" value="Periplasmic binding protein-like II"/>
    <property type="match status" value="1"/>
</dbReference>
<protein>
    <submittedName>
        <fullName evidence="4">ABC transporter substrate-binding protein</fullName>
    </submittedName>
</protein>